<dbReference type="Proteomes" id="UP000697710">
    <property type="component" value="Unassembled WGS sequence"/>
</dbReference>
<sequence>MSAVHLDQKLRWLWALVCSVAALGPAGAVFAEYVHVGSAYDRFAHGFDRVDIVCVADVAQYIEAPEPTFPGGETRAAYRFRILRVWKGEVPPTLQVSAHHGRSWPIGLSRQEARRGNSCWDSNDVPSVAVGERYVLFLEQVVVRETLFTREPIPERTLLLMSRAVPIGEAEATLLWLQREHGPGRTVSAGGSDVPQVSFLSIVRHLEEGDSLSRIHAARALGQLGDSAGVGIDALVAVLAETADEPVSRPLRLAALNALSPVRHDRAARQVVMDLCEDPDPLVAGQALRILER</sequence>
<dbReference type="SUPFAM" id="SSF48371">
    <property type="entry name" value="ARM repeat"/>
    <property type="match status" value="1"/>
</dbReference>
<proteinExistence type="predicted"/>
<dbReference type="Gene3D" id="1.25.10.10">
    <property type="entry name" value="Leucine-rich Repeat Variant"/>
    <property type="match status" value="1"/>
</dbReference>
<evidence type="ECO:0000313" key="1">
    <source>
        <dbReference type="EMBL" id="MCA9729279.1"/>
    </source>
</evidence>
<accession>A0A956M1D0</accession>
<evidence type="ECO:0000313" key="2">
    <source>
        <dbReference type="Proteomes" id="UP000697710"/>
    </source>
</evidence>
<name>A0A956M1D0_UNCEI</name>
<reference evidence="1" key="2">
    <citation type="journal article" date="2021" name="Microbiome">
        <title>Successional dynamics and alternative stable states in a saline activated sludge microbial community over 9 years.</title>
        <authorList>
            <person name="Wang Y."/>
            <person name="Ye J."/>
            <person name="Ju F."/>
            <person name="Liu L."/>
            <person name="Boyd J.A."/>
            <person name="Deng Y."/>
            <person name="Parks D.H."/>
            <person name="Jiang X."/>
            <person name="Yin X."/>
            <person name="Woodcroft B.J."/>
            <person name="Tyson G.W."/>
            <person name="Hugenholtz P."/>
            <person name="Polz M.F."/>
            <person name="Zhang T."/>
        </authorList>
    </citation>
    <scope>NUCLEOTIDE SEQUENCE</scope>
    <source>
        <strain evidence="1">HKST-UBA01</strain>
    </source>
</reference>
<dbReference type="InterPro" id="IPR016024">
    <property type="entry name" value="ARM-type_fold"/>
</dbReference>
<dbReference type="AlphaFoldDB" id="A0A956M1D0"/>
<evidence type="ECO:0008006" key="3">
    <source>
        <dbReference type="Google" id="ProtNLM"/>
    </source>
</evidence>
<organism evidence="1 2">
    <name type="scientific">Eiseniibacteriota bacterium</name>
    <dbReference type="NCBI Taxonomy" id="2212470"/>
    <lineage>
        <taxon>Bacteria</taxon>
        <taxon>Candidatus Eiseniibacteriota</taxon>
    </lineage>
</organism>
<dbReference type="InterPro" id="IPR011989">
    <property type="entry name" value="ARM-like"/>
</dbReference>
<reference evidence="1" key="1">
    <citation type="submission" date="2020-04" db="EMBL/GenBank/DDBJ databases">
        <authorList>
            <person name="Zhang T."/>
        </authorList>
    </citation>
    <scope>NUCLEOTIDE SEQUENCE</scope>
    <source>
        <strain evidence="1">HKST-UBA01</strain>
    </source>
</reference>
<comment type="caution">
    <text evidence="1">The sequence shown here is derived from an EMBL/GenBank/DDBJ whole genome shotgun (WGS) entry which is preliminary data.</text>
</comment>
<gene>
    <name evidence="1" type="ORF">KC729_16445</name>
</gene>
<protein>
    <recommendedName>
        <fullName evidence="3">HEAT repeat domain-containing protein</fullName>
    </recommendedName>
</protein>
<dbReference type="EMBL" id="JAGQHR010000632">
    <property type="protein sequence ID" value="MCA9729279.1"/>
    <property type="molecule type" value="Genomic_DNA"/>
</dbReference>